<dbReference type="InterPro" id="IPR008927">
    <property type="entry name" value="6-PGluconate_DH-like_C_sf"/>
</dbReference>
<evidence type="ECO:0000259" key="1">
    <source>
        <dbReference type="Pfam" id="PF14748"/>
    </source>
</evidence>
<name>A0ABQ9JK63_9CUCU</name>
<dbReference type="SUPFAM" id="SSF48179">
    <property type="entry name" value="6-phosphogluconate dehydrogenase C-terminal domain-like"/>
    <property type="match status" value="1"/>
</dbReference>
<sequence>MRSYTSSGQKWSCRLRDWVNNNEADARVTKRLFESVGTCEQVTEGLLDAITALSGSGPAYIYVLIEALADGGVKMGLPRDLAYRLASKLSWGQLKWSVIPKRIRDFARMMLRPGWIDGGWTTFLEKGFPCCSNRCDQAATERCREVSKIDHTK</sequence>
<dbReference type="Gene3D" id="1.10.3730.10">
    <property type="entry name" value="ProC C-terminal domain-like"/>
    <property type="match status" value="1"/>
</dbReference>
<evidence type="ECO:0000313" key="2">
    <source>
        <dbReference type="EMBL" id="KAJ8978329.1"/>
    </source>
</evidence>
<dbReference type="Pfam" id="PF14748">
    <property type="entry name" value="P5CR_dimer"/>
    <property type="match status" value="1"/>
</dbReference>
<dbReference type="InterPro" id="IPR029036">
    <property type="entry name" value="P5CR_dimer"/>
</dbReference>
<dbReference type="PANTHER" id="PTHR11645:SF62">
    <property type="entry name" value="PYRROLINE-5-CARBOXYLATE REDUCTASE"/>
    <property type="match status" value="1"/>
</dbReference>
<dbReference type="Proteomes" id="UP001162164">
    <property type="component" value="Unassembled WGS sequence"/>
</dbReference>
<feature type="domain" description="Pyrroline-5-carboxylate reductase dimerisation" evidence="1">
    <location>
        <begin position="44"/>
        <end position="145"/>
    </location>
</feature>
<protein>
    <recommendedName>
        <fullName evidence="1">Pyrroline-5-carboxylate reductase dimerisation domain-containing protein</fullName>
    </recommendedName>
</protein>
<gene>
    <name evidence="2" type="ORF">NQ317_011179</name>
</gene>
<keyword evidence="3" id="KW-1185">Reference proteome</keyword>
<reference evidence="2" key="1">
    <citation type="journal article" date="2023" name="Insect Mol. Biol.">
        <title>Genome sequencing provides insights into the evolution of gene families encoding plant cell wall-degrading enzymes in longhorned beetles.</title>
        <authorList>
            <person name="Shin N.R."/>
            <person name="Okamura Y."/>
            <person name="Kirsch R."/>
            <person name="Pauchet Y."/>
        </authorList>
    </citation>
    <scope>NUCLEOTIDE SEQUENCE</scope>
    <source>
        <strain evidence="2">MMC_N1</strain>
    </source>
</reference>
<evidence type="ECO:0000313" key="3">
    <source>
        <dbReference type="Proteomes" id="UP001162164"/>
    </source>
</evidence>
<dbReference type="PANTHER" id="PTHR11645">
    <property type="entry name" value="PYRROLINE-5-CARBOXYLATE REDUCTASE"/>
    <property type="match status" value="1"/>
</dbReference>
<comment type="caution">
    <text evidence="2">The sequence shown here is derived from an EMBL/GenBank/DDBJ whole genome shotgun (WGS) entry which is preliminary data.</text>
</comment>
<accession>A0ABQ9JK63</accession>
<organism evidence="2 3">
    <name type="scientific">Molorchus minor</name>
    <dbReference type="NCBI Taxonomy" id="1323400"/>
    <lineage>
        <taxon>Eukaryota</taxon>
        <taxon>Metazoa</taxon>
        <taxon>Ecdysozoa</taxon>
        <taxon>Arthropoda</taxon>
        <taxon>Hexapoda</taxon>
        <taxon>Insecta</taxon>
        <taxon>Pterygota</taxon>
        <taxon>Neoptera</taxon>
        <taxon>Endopterygota</taxon>
        <taxon>Coleoptera</taxon>
        <taxon>Polyphaga</taxon>
        <taxon>Cucujiformia</taxon>
        <taxon>Chrysomeloidea</taxon>
        <taxon>Cerambycidae</taxon>
        <taxon>Lamiinae</taxon>
        <taxon>Monochamini</taxon>
        <taxon>Molorchus</taxon>
    </lineage>
</organism>
<dbReference type="EMBL" id="JAPWTJ010000450">
    <property type="protein sequence ID" value="KAJ8978329.1"/>
    <property type="molecule type" value="Genomic_DNA"/>
</dbReference>
<proteinExistence type="predicted"/>